<dbReference type="Proteomes" id="UP000035681">
    <property type="component" value="Unplaced"/>
</dbReference>
<dbReference type="AlphaFoldDB" id="A0AAF5DQK4"/>
<keyword evidence="1" id="KW-0479">Metal-binding</keyword>
<dbReference type="InterPro" id="IPR003656">
    <property type="entry name" value="Znf_BED"/>
</dbReference>
<protein>
    <submittedName>
        <fullName evidence="7">BED-type domain-containing protein</fullName>
    </submittedName>
</protein>
<reference evidence="7" key="1">
    <citation type="submission" date="2024-02" db="UniProtKB">
        <authorList>
            <consortium name="WormBaseParasite"/>
        </authorList>
    </citation>
    <scope>IDENTIFICATION</scope>
</reference>
<proteinExistence type="predicted"/>
<dbReference type="WBParaSite" id="TCONS_00015996.p1">
    <property type="protein sequence ID" value="TCONS_00015996.p1"/>
    <property type="gene ID" value="XLOC_010530"/>
</dbReference>
<dbReference type="PROSITE" id="PS50808">
    <property type="entry name" value="ZF_BED"/>
    <property type="match status" value="1"/>
</dbReference>
<evidence type="ECO:0000259" key="5">
    <source>
        <dbReference type="PROSITE" id="PS50808"/>
    </source>
</evidence>
<evidence type="ECO:0000313" key="6">
    <source>
        <dbReference type="Proteomes" id="UP000035681"/>
    </source>
</evidence>
<keyword evidence="6" id="KW-1185">Reference proteome</keyword>
<evidence type="ECO:0000256" key="3">
    <source>
        <dbReference type="ARBA" id="ARBA00022833"/>
    </source>
</evidence>
<dbReference type="GO" id="GO:0003677">
    <property type="term" value="F:DNA binding"/>
    <property type="evidence" value="ECO:0007669"/>
    <property type="project" value="InterPro"/>
</dbReference>
<accession>A0AAF5DQK4</accession>
<evidence type="ECO:0000256" key="4">
    <source>
        <dbReference type="PROSITE-ProRule" id="PRU00027"/>
    </source>
</evidence>
<evidence type="ECO:0000313" key="7">
    <source>
        <dbReference type="WBParaSite" id="TCONS_00015996.p1"/>
    </source>
</evidence>
<feature type="domain" description="BED-type" evidence="5">
    <location>
        <begin position="126"/>
        <end position="181"/>
    </location>
</feature>
<dbReference type="SMART" id="SM00614">
    <property type="entry name" value="ZnF_BED"/>
    <property type="match status" value="1"/>
</dbReference>
<dbReference type="GO" id="GO:0008270">
    <property type="term" value="F:zinc ion binding"/>
    <property type="evidence" value="ECO:0007669"/>
    <property type="project" value="UniProtKB-KW"/>
</dbReference>
<keyword evidence="3" id="KW-0862">Zinc</keyword>
<dbReference type="InterPro" id="IPR012337">
    <property type="entry name" value="RNaseH-like_sf"/>
</dbReference>
<organism evidence="6 7">
    <name type="scientific">Strongyloides stercoralis</name>
    <name type="common">Threadworm</name>
    <dbReference type="NCBI Taxonomy" id="6248"/>
    <lineage>
        <taxon>Eukaryota</taxon>
        <taxon>Metazoa</taxon>
        <taxon>Ecdysozoa</taxon>
        <taxon>Nematoda</taxon>
        <taxon>Chromadorea</taxon>
        <taxon>Rhabditida</taxon>
        <taxon>Tylenchina</taxon>
        <taxon>Panagrolaimomorpha</taxon>
        <taxon>Strongyloidoidea</taxon>
        <taxon>Strongyloididae</taxon>
        <taxon>Strongyloides</taxon>
    </lineage>
</organism>
<name>A0AAF5DQK4_STRER</name>
<evidence type="ECO:0000256" key="1">
    <source>
        <dbReference type="ARBA" id="ARBA00022723"/>
    </source>
</evidence>
<sequence length="895" mass="101153">NTMTNFSKADTTTSILQRKNFNMPVLSFEKDINNKSTIRNALQSSIVSFGTVEPNIFWNSMSGFQPQISNPIPFQSNVLFTLQNTQQKQLLTSFQQKQQINVAEKSNPMAPVSDASNRMRRKGGRDKRHWAWQFFNTGEPSENGGPPSAQCKLCESIIKWAGSTNIGKHLRRRHKDIFQDESIKTEIVTSPLNSTTDGVSMAPSIASQLNNNKLSDIKVNNCTTPTIKKEVISRSESPVISNNIKTINRIQTNNIQSLINSASNNNTSITNSVGAANICNLINSKRSGISLSRRYLALYHAAYPLGNVENEFFKKFCSLINAELPDKRTLNLDALNEITAIIDDGKAMLGMLSELTISMNVVMYNDKPMCAYFAHFLHPAENKPVVLALRVISYDAVPKAKDLKKDLDSIMKFYNISDNTLSYVILNCGFQLMTQLQDLPLTTQAEQNRVLMEVIANLLRATTSGENLEDVCNSISTMETESNNNYEDKEDNKKQSNVSNLIYKKRFHYNIQLEECYDLFGKERFYKCSAHQLFEIIEMAIEKFDKLIKLREKVLELLALLYQSPVAICTLSKMGITNIPFPTDSSWNSVLIAYNALVEYQTYIQINTVAEGQSWKTLNEEDIKLMSEYVEIFTKCNEYLDMIQNGTASYISMIYPTLHAILNHLRKDLWNQLSDVPKILEKDIRETFKDILESGKGDTKDHIFIVASLLDRRASWLLTEDEKKLAMTTTLSLIQKNKSKCATIESSDDGSQMDSSDINQQLFGQSSLALSSFINNSPFKDLVQDRFTTSSIEMSIDSPEKEELIRYTREWASQPVGSDYTSMQFWTSMGWSFPNLNTIASSLLVIPSTATTLENIINEDTGSVSNPRNSNTVKVSDETMNRRVIVACNKWLITL</sequence>
<evidence type="ECO:0000256" key="2">
    <source>
        <dbReference type="ARBA" id="ARBA00022771"/>
    </source>
</evidence>
<keyword evidence="2 4" id="KW-0863">Zinc-finger</keyword>
<dbReference type="SUPFAM" id="SSF53098">
    <property type="entry name" value="Ribonuclease H-like"/>
    <property type="match status" value="1"/>
</dbReference>